<dbReference type="EMBL" id="MN738982">
    <property type="protein sequence ID" value="QHT33980.1"/>
    <property type="molecule type" value="Genomic_DNA"/>
</dbReference>
<organism evidence="2">
    <name type="scientific">viral metagenome</name>
    <dbReference type="NCBI Taxonomy" id="1070528"/>
    <lineage>
        <taxon>unclassified sequences</taxon>
        <taxon>metagenomes</taxon>
        <taxon>organismal metagenomes</taxon>
    </lineage>
</organism>
<proteinExistence type="predicted"/>
<evidence type="ECO:0000256" key="1">
    <source>
        <dbReference type="SAM" id="Phobius"/>
    </source>
</evidence>
<feature type="transmembrane region" description="Helical" evidence="1">
    <location>
        <begin position="6"/>
        <end position="24"/>
    </location>
</feature>
<evidence type="ECO:0000313" key="2">
    <source>
        <dbReference type="EMBL" id="QHT33980.1"/>
    </source>
</evidence>
<reference evidence="2" key="1">
    <citation type="journal article" date="2020" name="Nature">
        <title>Giant virus diversity and host interactions through global metagenomics.</title>
        <authorList>
            <person name="Schulz F."/>
            <person name="Roux S."/>
            <person name="Paez-Espino D."/>
            <person name="Jungbluth S."/>
            <person name="Walsh D.A."/>
            <person name="Denef V.J."/>
            <person name="McMahon K.D."/>
            <person name="Konstantinidis K.T."/>
            <person name="Eloe-Fadrosh E.A."/>
            <person name="Kyrpides N.C."/>
            <person name="Woyke T."/>
        </authorList>
    </citation>
    <scope>NUCLEOTIDE SEQUENCE</scope>
    <source>
        <strain evidence="2">GVMAG-M-3300009161-52</strain>
    </source>
</reference>
<keyword evidence="1" id="KW-1133">Transmembrane helix</keyword>
<keyword evidence="1" id="KW-0472">Membrane</keyword>
<name>A0A6C0F0Q1_9ZZZZ</name>
<dbReference type="AlphaFoldDB" id="A0A6C0F0Q1"/>
<keyword evidence="1" id="KW-0812">Transmembrane</keyword>
<accession>A0A6C0F0Q1</accession>
<feature type="transmembrane region" description="Helical" evidence="1">
    <location>
        <begin position="36"/>
        <end position="59"/>
    </location>
</feature>
<protein>
    <submittedName>
        <fullName evidence="2">Uncharacterized protein</fullName>
    </submittedName>
</protein>
<sequence length="94" mass="10362">MFIIFFTLAAIIIIYFFDSIIFLFNKYKTGSNSSSIGNIWFVSLLVINILIISFIYGFYNHVSNNTGIQGLPGTAGFPGKEGDGCVITQAQAYC</sequence>